<evidence type="ECO:0000313" key="3">
    <source>
        <dbReference type="Proteomes" id="UP000615446"/>
    </source>
</evidence>
<dbReference type="Proteomes" id="UP000615446">
    <property type="component" value="Unassembled WGS sequence"/>
</dbReference>
<evidence type="ECO:0000313" key="2">
    <source>
        <dbReference type="EMBL" id="GES78084.1"/>
    </source>
</evidence>
<evidence type="ECO:0000256" key="1">
    <source>
        <dbReference type="SAM" id="MobiDB-lite"/>
    </source>
</evidence>
<dbReference type="EMBL" id="BLAL01000034">
    <property type="protein sequence ID" value="GES78084.1"/>
    <property type="molecule type" value="Genomic_DNA"/>
</dbReference>
<feature type="compositionally biased region" description="Acidic residues" evidence="1">
    <location>
        <begin position="20"/>
        <end position="33"/>
    </location>
</feature>
<protein>
    <submittedName>
        <fullName evidence="2">Uncharacterized protein</fullName>
    </submittedName>
</protein>
<name>A0A8H3KZZ3_9GLOM</name>
<organism evidence="2 3">
    <name type="scientific">Rhizophagus clarus</name>
    <dbReference type="NCBI Taxonomy" id="94130"/>
    <lineage>
        <taxon>Eukaryota</taxon>
        <taxon>Fungi</taxon>
        <taxon>Fungi incertae sedis</taxon>
        <taxon>Mucoromycota</taxon>
        <taxon>Glomeromycotina</taxon>
        <taxon>Glomeromycetes</taxon>
        <taxon>Glomerales</taxon>
        <taxon>Glomeraceae</taxon>
        <taxon>Rhizophagus</taxon>
    </lineage>
</organism>
<dbReference type="OrthoDB" id="2338217at2759"/>
<proteinExistence type="predicted"/>
<gene>
    <name evidence="2" type="ORF">RCL2_000540400</name>
</gene>
<sequence length="599" mass="68730">MSAESSKKASKGTIQATSESENEEDESDSSESEYELHDDLVNYPPNICDEEKKLHRNKFFLRLISPKLVRCQCGKKIKLDRTYRAKNLISHAKRNKCQMKTDKQVSVLKYFSELSNKDSQNKAKTKACIGLIDEKIKQYVLKSTADFGGSKNDFVIAKKLFPTKFPKNSKFSYSKLTPDECQQLKITLRMNAKWILDKETLSVRSTKCESLTANIPQICNNCNKLKTNKQLLNAIDVNRATPETAKYIPKHWLLNNTLVKLLQNPGFQDLFGSVKNKESDMWIQLAEYGRSGKFNNDKTFCNLAQLILQIKDIEERGKSKRGLRYSEHLHHFFSLLSDSSKEYQIFKNLFVRMDLRSIRYLRTKDEDKLTNPNLVYENVARFARAMNALNWNGPVVAITDCTKVRSKLTYSQELGCIVRSTMSFEKSHVDMYSDIHEIINNIRENNEIASQVHCILLKIPITRIPPVVITLLPTKGNDTANEIYNLLYELIKMTIQANLKLISIASDGAASEFNAQMELMKGDQATDFLQYKDEFYKINFSAPIYNNRPIIRVQDSKHAKKNGRNNVHSGARLLVLGKDTVRYDQILALAKDENSAFYI</sequence>
<feature type="region of interest" description="Disordered" evidence="1">
    <location>
        <begin position="1"/>
        <end position="35"/>
    </location>
</feature>
<accession>A0A8H3KZZ3</accession>
<reference evidence="2" key="1">
    <citation type="submission" date="2019-10" db="EMBL/GenBank/DDBJ databases">
        <title>Conservation and host-specific expression of non-tandemly repeated heterogenous ribosome RNA gene in arbuscular mycorrhizal fungi.</title>
        <authorList>
            <person name="Maeda T."/>
            <person name="Kobayashi Y."/>
            <person name="Nakagawa T."/>
            <person name="Ezawa T."/>
            <person name="Yamaguchi K."/>
            <person name="Bino T."/>
            <person name="Nishimoto Y."/>
            <person name="Shigenobu S."/>
            <person name="Kawaguchi M."/>
        </authorList>
    </citation>
    <scope>NUCLEOTIDE SEQUENCE</scope>
    <source>
        <strain evidence="2">HR1</strain>
    </source>
</reference>
<dbReference type="AlphaFoldDB" id="A0A8H3KZZ3"/>
<comment type="caution">
    <text evidence="2">The sequence shown here is derived from an EMBL/GenBank/DDBJ whole genome shotgun (WGS) entry which is preliminary data.</text>
</comment>